<dbReference type="Proteomes" id="UP000243525">
    <property type="component" value="Unassembled WGS sequence"/>
</dbReference>
<evidence type="ECO:0000313" key="2">
    <source>
        <dbReference type="EMBL" id="PTN10366.1"/>
    </source>
</evidence>
<feature type="region of interest" description="Disordered" evidence="1">
    <location>
        <begin position="31"/>
        <end position="54"/>
    </location>
</feature>
<proteinExistence type="predicted"/>
<feature type="compositionally biased region" description="Basic and acidic residues" evidence="1">
    <location>
        <begin position="38"/>
        <end position="49"/>
    </location>
</feature>
<dbReference type="AlphaFoldDB" id="A0A2T5C616"/>
<gene>
    <name evidence="2" type="ORF">C8N47_10114</name>
</gene>
<accession>A0A2T5C616</accession>
<reference evidence="2 3" key="1">
    <citation type="submission" date="2018-04" db="EMBL/GenBank/DDBJ databases">
        <title>Genomic Encyclopedia of Archaeal and Bacterial Type Strains, Phase II (KMG-II): from individual species to whole genera.</title>
        <authorList>
            <person name="Goeker M."/>
        </authorList>
    </citation>
    <scope>NUCLEOTIDE SEQUENCE [LARGE SCALE GENOMIC DNA]</scope>
    <source>
        <strain evidence="2 3">DSM 28823</strain>
    </source>
</reference>
<organism evidence="2 3">
    <name type="scientific">Mangrovibacterium marinum</name>
    <dbReference type="NCBI Taxonomy" id="1639118"/>
    <lineage>
        <taxon>Bacteria</taxon>
        <taxon>Pseudomonadati</taxon>
        <taxon>Bacteroidota</taxon>
        <taxon>Bacteroidia</taxon>
        <taxon>Marinilabiliales</taxon>
        <taxon>Prolixibacteraceae</taxon>
        <taxon>Mangrovibacterium</taxon>
    </lineage>
</organism>
<comment type="caution">
    <text evidence="2">The sequence shown here is derived from an EMBL/GenBank/DDBJ whole genome shotgun (WGS) entry which is preliminary data.</text>
</comment>
<keyword evidence="3" id="KW-1185">Reference proteome</keyword>
<dbReference type="EMBL" id="QAAD01000001">
    <property type="protein sequence ID" value="PTN10366.1"/>
    <property type="molecule type" value="Genomic_DNA"/>
</dbReference>
<sequence length="101" mass="11339">MEGTSKVHTSSPLKLSPELNQSWRINSILSPLCGQSGEKSKQTGIDSKRTMRKSRKAVGLFLSKPKSNEKLSEPGKLRRESEITRLNLAFRQMAVEDKNQP</sequence>
<evidence type="ECO:0000313" key="3">
    <source>
        <dbReference type="Proteomes" id="UP000243525"/>
    </source>
</evidence>
<name>A0A2T5C616_9BACT</name>
<protein>
    <submittedName>
        <fullName evidence="2">Uncharacterized protein</fullName>
    </submittedName>
</protein>
<evidence type="ECO:0000256" key="1">
    <source>
        <dbReference type="SAM" id="MobiDB-lite"/>
    </source>
</evidence>